<dbReference type="InterPro" id="IPR039424">
    <property type="entry name" value="SBP_5"/>
</dbReference>
<dbReference type="Pfam" id="PF00496">
    <property type="entry name" value="SBP_bac_5"/>
    <property type="match status" value="1"/>
</dbReference>
<evidence type="ECO:0000259" key="1">
    <source>
        <dbReference type="Pfam" id="PF00496"/>
    </source>
</evidence>
<organism evidence="2">
    <name type="scientific">marine metagenome</name>
    <dbReference type="NCBI Taxonomy" id="408172"/>
    <lineage>
        <taxon>unclassified sequences</taxon>
        <taxon>metagenomes</taxon>
        <taxon>ecological metagenomes</taxon>
    </lineage>
</organism>
<protein>
    <recommendedName>
        <fullName evidence="1">Solute-binding protein family 5 domain-containing protein</fullName>
    </recommendedName>
</protein>
<dbReference type="Gene3D" id="3.10.105.10">
    <property type="entry name" value="Dipeptide-binding Protein, Domain 3"/>
    <property type="match status" value="1"/>
</dbReference>
<reference evidence="2" key="1">
    <citation type="submission" date="2018-05" db="EMBL/GenBank/DDBJ databases">
        <authorList>
            <person name="Lanie J.A."/>
            <person name="Ng W.-L."/>
            <person name="Kazmierczak K.M."/>
            <person name="Andrzejewski T.M."/>
            <person name="Davidsen T.M."/>
            <person name="Wayne K.J."/>
            <person name="Tettelin H."/>
            <person name="Glass J.I."/>
            <person name="Rusch D."/>
            <person name="Podicherti R."/>
            <person name="Tsui H.-C.T."/>
            <person name="Winkler M.E."/>
        </authorList>
    </citation>
    <scope>NUCLEOTIDE SEQUENCE</scope>
</reference>
<proteinExistence type="predicted"/>
<dbReference type="EMBL" id="UINC01042942">
    <property type="protein sequence ID" value="SVB46259.1"/>
    <property type="molecule type" value="Genomic_DNA"/>
</dbReference>
<dbReference type="PANTHER" id="PTHR30290">
    <property type="entry name" value="PERIPLASMIC BINDING COMPONENT OF ABC TRANSPORTER"/>
    <property type="match status" value="1"/>
</dbReference>
<name>A0A382E788_9ZZZZ</name>
<dbReference type="GO" id="GO:1904680">
    <property type="term" value="F:peptide transmembrane transporter activity"/>
    <property type="evidence" value="ECO:0007669"/>
    <property type="project" value="TreeGrafter"/>
</dbReference>
<dbReference type="GO" id="GO:0015833">
    <property type="term" value="P:peptide transport"/>
    <property type="evidence" value="ECO:0007669"/>
    <property type="project" value="TreeGrafter"/>
</dbReference>
<dbReference type="InterPro" id="IPR000914">
    <property type="entry name" value="SBP_5_dom"/>
</dbReference>
<gene>
    <name evidence="2" type="ORF">METZ01_LOCUS199113</name>
</gene>
<sequence length="310" mass="34744">FYDYHGGWGDRHIEKAVFRVIREEAARRIALRNGDADWIYLSSADTLEALVGEPGITVNRDPTLNQLYIAFNTRREPLRDARVRRALALAYDYQGHVEHLMRGNAEMPYGVLPARGECASPDQPRPRHDLIEARRLIAEAGVLPGDVELTMAFEGTTGETPIFEIMRAGAAELGIRLTAVDIEWDAKVSNYSRPDSSTDIGTIWLFAPGPEAHHFLYSLAHSSQAGDGGNNFAWYQNPLMDRLLDEAAAATEEERRCSLYREVEALWLQEMPFAVAVTMVGLSAQRDDLKGYSVALGHPLTQNLYPMWLE</sequence>
<dbReference type="SUPFAM" id="SSF53850">
    <property type="entry name" value="Periplasmic binding protein-like II"/>
    <property type="match status" value="1"/>
</dbReference>
<feature type="non-terminal residue" evidence="2">
    <location>
        <position position="1"/>
    </location>
</feature>
<accession>A0A382E788</accession>
<dbReference type="Gene3D" id="3.40.190.10">
    <property type="entry name" value="Periplasmic binding protein-like II"/>
    <property type="match status" value="1"/>
</dbReference>
<evidence type="ECO:0000313" key="2">
    <source>
        <dbReference type="EMBL" id="SVB46259.1"/>
    </source>
</evidence>
<dbReference type="AlphaFoldDB" id="A0A382E788"/>
<feature type="domain" description="Solute-binding protein family 5" evidence="1">
    <location>
        <begin position="3"/>
        <end position="226"/>
    </location>
</feature>
<dbReference type="PANTHER" id="PTHR30290:SF34">
    <property type="entry name" value="ABC TRANSPORTER, PERIPLASMIC OLIGO-PEPTIDE BINDING PROTEIN, PUTATIVE-RELATED"/>
    <property type="match status" value="1"/>
</dbReference>